<dbReference type="AlphaFoldDB" id="A0A062VEZ6"/>
<dbReference type="Pfam" id="PF11776">
    <property type="entry name" value="RcnB"/>
    <property type="match status" value="1"/>
</dbReference>
<dbReference type="EMBL" id="ARYM01000013">
    <property type="protein sequence ID" value="KCZ98044.1"/>
    <property type="molecule type" value="Genomic_DNA"/>
</dbReference>
<evidence type="ECO:0000313" key="2">
    <source>
        <dbReference type="EMBL" id="KCZ98044.1"/>
    </source>
</evidence>
<dbReference type="Gene3D" id="3.10.450.160">
    <property type="entry name" value="inner membrane protein cigr"/>
    <property type="match status" value="1"/>
</dbReference>
<feature type="region of interest" description="Disordered" evidence="1">
    <location>
        <begin position="1"/>
        <end position="42"/>
    </location>
</feature>
<reference evidence="2 3" key="1">
    <citation type="journal article" date="2014" name="Antonie Van Leeuwenhoek">
        <title>Hyphomonas beringensis sp. nov. and Hyphomonas chukchiensis sp. nov., isolated from surface seawater of the Bering Sea and Chukchi Sea.</title>
        <authorList>
            <person name="Li C."/>
            <person name="Lai Q."/>
            <person name="Li G."/>
            <person name="Dong C."/>
            <person name="Wang J."/>
            <person name="Liao Y."/>
            <person name="Shao Z."/>
        </authorList>
    </citation>
    <scope>NUCLEOTIDE SEQUENCE [LARGE SCALE GENOMIC DNA]</scope>
    <source>
        <strain evidence="2 3">PS728</strain>
    </source>
</reference>
<dbReference type="Proteomes" id="UP000027100">
    <property type="component" value="Unassembled WGS sequence"/>
</dbReference>
<accession>A0A062VEZ6</accession>
<gene>
    <name evidence="2" type="ORF">HPO_12038</name>
</gene>
<dbReference type="InterPro" id="IPR024572">
    <property type="entry name" value="RcnB"/>
</dbReference>
<dbReference type="PATRIC" id="fig|1280954.3.peg.2436"/>
<name>A0A062VEZ6_9PROT</name>
<organism evidence="2 3">
    <name type="scientific">Hyphomonas polymorpha PS728</name>
    <dbReference type="NCBI Taxonomy" id="1280954"/>
    <lineage>
        <taxon>Bacteria</taxon>
        <taxon>Pseudomonadati</taxon>
        <taxon>Pseudomonadota</taxon>
        <taxon>Alphaproteobacteria</taxon>
        <taxon>Hyphomonadales</taxon>
        <taxon>Hyphomonadaceae</taxon>
        <taxon>Hyphomonas</taxon>
    </lineage>
</organism>
<proteinExistence type="predicted"/>
<dbReference type="eggNOG" id="COG5455">
    <property type="taxonomic scope" value="Bacteria"/>
</dbReference>
<evidence type="ECO:0000313" key="3">
    <source>
        <dbReference type="Proteomes" id="UP000027100"/>
    </source>
</evidence>
<evidence type="ECO:0000256" key="1">
    <source>
        <dbReference type="SAM" id="MobiDB-lite"/>
    </source>
</evidence>
<sequence length="98" mass="10956">MADPPASEAPAQASFDLASVDQPHPGDAPVMAPDRTPMWGRGQILPPEFRGEEFRDWETYHLSAPPEGYRWVRVERGAYRVKQEDGYIAEAVFGLPTD</sequence>
<keyword evidence="3" id="KW-1185">Reference proteome</keyword>
<protein>
    <submittedName>
        <fullName evidence="2">Uncharacterized protein</fullName>
    </submittedName>
</protein>
<comment type="caution">
    <text evidence="2">The sequence shown here is derived from an EMBL/GenBank/DDBJ whole genome shotgun (WGS) entry which is preliminary data.</text>
</comment>